<dbReference type="AlphaFoldDB" id="A0AA41Y6W9"/>
<evidence type="ECO:0000313" key="4">
    <source>
        <dbReference type="EMBL" id="MCW0484529.1"/>
    </source>
</evidence>
<dbReference type="PANTHER" id="PTHR48081:SF6">
    <property type="entry name" value="PEPTIDASE S9 PROLYL OLIGOPEPTIDASE CATALYTIC DOMAIN-CONTAINING PROTEIN"/>
    <property type="match status" value="1"/>
</dbReference>
<organism evidence="4 5">
    <name type="scientific">Gaoshiqia sediminis</name>
    <dbReference type="NCBI Taxonomy" id="2986998"/>
    <lineage>
        <taxon>Bacteria</taxon>
        <taxon>Pseudomonadati</taxon>
        <taxon>Bacteroidota</taxon>
        <taxon>Bacteroidia</taxon>
        <taxon>Marinilabiliales</taxon>
        <taxon>Prolixibacteraceae</taxon>
        <taxon>Gaoshiqia</taxon>
    </lineage>
</organism>
<dbReference type="RefSeq" id="WP_282593121.1">
    <property type="nucleotide sequence ID" value="NZ_JAPAAF010000040.1"/>
</dbReference>
<dbReference type="PANTHER" id="PTHR48081">
    <property type="entry name" value="AB HYDROLASE SUPERFAMILY PROTEIN C4A8.06C"/>
    <property type="match status" value="1"/>
</dbReference>
<comment type="caution">
    <text evidence="4">The sequence shown here is derived from an EMBL/GenBank/DDBJ whole genome shotgun (WGS) entry which is preliminary data.</text>
</comment>
<dbReference type="Pfam" id="PF20434">
    <property type="entry name" value="BD-FAE"/>
    <property type="match status" value="1"/>
</dbReference>
<dbReference type="GO" id="GO:0016787">
    <property type="term" value="F:hydrolase activity"/>
    <property type="evidence" value="ECO:0007669"/>
    <property type="project" value="UniProtKB-KW"/>
</dbReference>
<keyword evidence="5" id="KW-1185">Reference proteome</keyword>
<dbReference type="Gene3D" id="3.40.50.1820">
    <property type="entry name" value="alpha/beta hydrolase"/>
    <property type="match status" value="1"/>
</dbReference>
<dbReference type="InterPro" id="IPR029058">
    <property type="entry name" value="AB_hydrolase_fold"/>
</dbReference>
<feature type="signal peptide" evidence="2">
    <location>
        <begin position="1"/>
        <end position="25"/>
    </location>
</feature>
<feature type="chain" id="PRO_5041272283" evidence="2">
    <location>
        <begin position="26"/>
        <end position="316"/>
    </location>
</feature>
<sequence length="316" mass="34550">MKNTGLRQTVLAFICLLAISGSLSAQTKVIDLWNGKIPGAIQNDQFKQMVDTAAGWVDKTAITNPCLYYYPAPEAKATGTAVIICPGGAYWGLAIKHEGEQVAKWLNSFGVTAFVLKYRLPDDRIMENKSIGPMQDGQRAIRVVRSRAKEWGINPAKIGIMGFSAGGHLASTISTHFNEKVYEPVDSTSARPDFSILIYPVISMESGITHWGSRENLIGKNPSPERVKHFSNELQVDSVTPPAFMVHSMDDGAVSVQNSVGYAMALKQFKVPCELHLYQSGGHGYGMGRSNNTESTWPEACYRWLKSNGFGTAGEL</sequence>
<dbReference type="EMBL" id="JAPAAF010000040">
    <property type="protein sequence ID" value="MCW0484529.1"/>
    <property type="molecule type" value="Genomic_DNA"/>
</dbReference>
<gene>
    <name evidence="4" type="ORF">N2K84_17455</name>
</gene>
<dbReference type="InterPro" id="IPR050300">
    <property type="entry name" value="GDXG_lipolytic_enzyme"/>
</dbReference>
<accession>A0AA41Y6W9</accession>
<evidence type="ECO:0000313" key="5">
    <source>
        <dbReference type="Proteomes" id="UP001163821"/>
    </source>
</evidence>
<dbReference type="SUPFAM" id="SSF53474">
    <property type="entry name" value="alpha/beta-Hydrolases"/>
    <property type="match status" value="1"/>
</dbReference>
<evidence type="ECO:0000259" key="3">
    <source>
        <dbReference type="Pfam" id="PF20434"/>
    </source>
</evidence>
<evidence type="ECO:0000256" key="1">
    <source>
        <dbReference type="ARBA" id="ARBA00022801"/>
    </source>
</evidence>
<keyword evidence="1 4" id="KW-0378">Hydrolase</keyword>
<keyword evidence="2" id="KW-0732">Signal</keyword>
<name>A0AA41Y6W9_9BACT</name>
<reference evidence="4" key="1">
    <citation type="submission" date="2022-10" db="EMBL/GenBank/DDBJ databases">
        <title>Gaoshiqiia sediminis gen. nov., sp. nov., isolated from coastal sediment.</title>
        <authorList>
            <person name="Yu W.X."/>
            <person name="Mu D.S."/>
            <person name="Du J.Z."/>
            <person name="Liang Y.Q."/>
        </authorList>
    </citation>
    <scope>NUCLEOTIDE SEQUENCE</scope>
    <source>
        <strain evidence="4">A06</strain>
    </source>
</reference>
<dbReference type="InterPro" id="IPR049492">
    <property type="entry name" value="BD-FAE-like_dom"/>
</dbReference>
<evidence type="ECO:0000256" key="2">
    <source>
        <dbReference type="SAM" id="SignalP"/>
    </source>
</evidence>
<feature type="domain" description="BD-FAE-like" evidence="3">
    <location>
        <begin position="72"/>
        <end position="261"/>
    </location>
</feature>
<dbReference type="Proteomes" id="UP001163821">
    <property type="component" value="Unassembled WGS sequence"/>
</dbReference>
<proteinExistence type="predicted"/>
<protein>
    <submittedName>
        <fullName evidence="4">Alpha/beta hydrolase</fullName>
    </submittedName>
</protein>